<feature type="compositionally biased region" description="Basic residues" evidence="1">
    <location>
        <begin position="86"/>
        <end position="98"/>
    </location>
</feature>
<gene>
    <name evidence="3" type="ORF">METZ01_LOCUS451265</name>
</gene>
<proteinExistence type="predicted"/>
<organism evidence="3">
    <name type="scientific">marine metagenome</name>
    <dbReference type="NCBI Taxonomy" id="408172"/>
    <lineage>
        <taxon>unclassified sequences</taxon>
        <taxon>metagenomes</taxon>
        <taxon>ecological metagenomes</taxon>
    </lineage>
</organism>
<dbReference type="AlphaFoldDB" id="A0A382ZSH6"/>
<accession>A0A382ZSH6</accession>
<dbReference type="EMBL" id="UINC01186267">
    <property type="protein sequence ID" value="SVD98411.1"/>
    <property type="molecule type" value="Genomic_DNA"/>
</dbReference>
<name>A0A382ZSH6_9ZZZZ</name>
<protein>
    <recommendedName>
        <fullName evidence="2">DUF6291 domain-containing protein</fullName>
    </recommendedName>
</protein>
<evidence type="ECO:0000259" key="2">
    <source>
        <dbReference type="Pfam" id="PF19808"/>
    </source>
</evidence>
<evidence type="ECO:0000256" key="1">
    <source>
        <dbReference type="SAM" id="MobiDB-lite"/>
    </source>
</evidence>
<feature type="region of interest" description="Disordered" evidence="1">
    <location>
        <begin position="77"/>
        <end position="112"/>
    </location>
</feature>
<evidence type="ECO:0000313" key="3">
    <source>
        <dbReference type="EMBL" id="SVD98411.1"/>
    </source>
</evidence>
<dbReference type="InterPro" id="IPR046258">
    <property type="entry name" value="DUF6291"/>
</dbReference>
<sequence length="181" mass="20745">MAYKKNNSSEKDAFLIHNSQYQAVRNFSNEDYGKLFHAICRYHIKEDIGDLDDKIQVAFEFFKVQFEYDREKWEKIRESRSASGKKGGRPKSKPKQTKANKANAFSEKQTEAKEAVNVNGNVNGNVNVNDIKKKASPLDEIIHILEDLNKRIKSKKGFSPLAQCNQNLIKARMSEGFTVEN</sequence>
<reference evidence="3" key="1">
    <citation type="submission" date="2018-05" db="EMBL/GenBank/DDBJ databases">
        <authorList>
            <person name="Lanie J.A."/>
            <person name="Ng W.-L."/>
            <person name="Kazmierczak K.M."/>
            <person name="Andrzejewski T.M."/>
            <person name="Davidsen T.M."/>
            <person name="Wayne K.J."/>
            <person name="Tettelin H."/>
            <person name="Glass J.I."/>
            <person name="Rusch D."/>
            <person name="Podicherti R."/>
            <person name="Tsui H.-C.T."/>
            <person name="Winkler M.E."/>
        </authorList>
    </citation>
    <scope>NUCLEOTIDE SEQUENCE</scope>
</reference>
<feature type="domain" description="DUF6291" evidence="2">
    <location>
        <begin position="14"/>
        <end position="91"/>
    </location>
</feature>
<feature type="non-terminal residue" evidence="3">
    <location>
        <position position="181"/>
    </location>
</feature>
<dbReference type="Pfam" id="PF19808">
    <property type="entry name" value="DUF6291"/>
    <property type="match status" value="1"/>
</dbReference>